<gene>
    <name evidence="1" type="ORF">PHYBLDRAFT_59484</name>
</gene>
<sequence length="266" mass="30254">MYQISSASSASTVEYKCPDKARAPASVRIKTYVNIVAPSSCQSNKAVLSNHDILKCHQIAVVEAKDKIIRELKEMNQYQAKHIERLTSAFKKSSLPVSYQDEFTYHSKQDLAIYTSDKKFNLKDSMTKNDTNTNLCSKDNSAAVECITIKQNAAWFQRHIKSCPLIRFSQESLPKALCQDESQAYSNSLEFNPWKEHAIVLQEKIIELEEVHFSTLTKLHAVAQGLDSHKPDNLERCLIKKEAECEKLRSVMRNIMRVSTQALLNP</sequence>
<dbReference type="GeneID" id="29001409"/>
<name>A0A162PTY2_PHYB8</name>
<organism evidence="1 2">
    <name type="scientific">Phycomyces blakesleeanus (strain ATCC 8743b / DSM 1359 / FGSC 10004 / NBRC 33097 / NRRL 1555)</name>
    <dbReference type="NCBI Taxonomy" id="763407"/>
    <lineage>
        <taxon>Eukaryota</taxon>
        <taxon>Fungi</taxon>
        <taxon>Fungi incertae sedis</taxon>
        <taxon>Mucoromycota</taxon>
        <taxon>Mucoromycotina</taxon>
        <taxon>Mucoromycetes</taxon>
        <taxon>Mucorales</taxon>
        <taxon>Phycomycetaceae</taxon>
        <taxon>Phycomyces</taxon>
    </lineage>
</organism>
<evidence type="ECO:0000313" key="1">
    <source>
        <dbReference type="EMBL" id="OAD75957.1"/>
    </source>
</evidence>
<protein>
    <submittedName>
        <fullName evidence="1">Uncharacterized protein</fullName>
    </submittedName>
</protein>
<accession>A0A162PTY2</accession>
<keyword evidence="2" id="KW-1185">Reference proteome</keyword>
<proteinExistence type="predicted"/>
<dbReference type="Proteomes" id="UP000077315">
    <property type="component" value="Unassembled WGS sequence"/>
</dbReference>
<dbReference type="EMBL" id="KV440976">
    <property type="protein sequence ID" value="OAD75957.1"/>
    <property type="molecule type" value="Genomic_DNA"/>
</dbReference>
<evidence type="ECO:0000313" key="2">
    <source>
        <dbReference type="Proteomes" id="UP000077315"/>
    </source>
</evidence>
<reference evidence="2" key="1">
    <citation type="submission" date="2015-06" db="EMBL/GenBank/DDBJ databases">
        <title>Expansion of signal transduction pathways in fungi by whole-genome duplication.</title>
        <authorList>
            <consortium name="DOE Joint Genome Institute"/>
            <person name="Corrochano L.M."/>
            <person name="Kuo A."/>
            <person name="Marcet-Houben M."/>
            <person name="Polaino S."/>
            <person name="Salamov A."/>
            <person name="Villalobos J.M."/>
            <person name="Alvarez M.I."/>
            <person name="Avalos J."/>
            <person name="Benito E.P."/>
            <person name="Benoit I."/>
            <person name="Burger G."/>
            <person name="Camino L.P."/>
            <person name="Canovas D."/>
            <person name="Cerda-Olmedo E."/>
            <person name="Cheng J.-F."/>
            <person name="Dominguez A."/>
            <person name="Elias M."/>
            <person name="Eslava A.P."/>
            <person name="Glaser F."/>
            <person name="Grimwood J."/>
            <person name="Gutierrez G."/>
            <person name="Heitman J."/>
            <person name="Henrissat B."/>
            <person name="Iturriaga E.A."/>
            <person name="Lang B.F."/>
            <person name="Lavin J.L."/>
            <person name="Lee S."/>
            <person name="Li W."/>
            <person name="Lindquist E."/>
            <person name="Lopez-Garcia S."/>
            <person name="Luque E.M."/>
            <person name="Marcos A.T."/>
            <person name="Martin J."/>
            <person name="McCluskey K."/>
            <person name="Medina H.R."/>
            <person name="Miralles-Duran A."/>
            <person name="Miyazaki A."/>
            <person name="Munoz-Torres E."/>
            <person name="Oguiza J.A."/>
            <person name="Ohm R."/>
            <person name="Olmedo M."/>
            <person name="Orejas M."/>
            <person name="Ortiz-Castellanos L."/>
            <person name="Pisabarro A.G."/>
            <person name="Rodriguez-Romero J."/>
            <person name="Ruiz-Herrera J."/>
            <person name="Ruiz-Vazquez R."/>
            <person name="Sanz C."/>
            <person name="Schackwitz W."/>
            <person name="Schmutz J."/>
            <person name="Shahriari M."/>
            <person name="Shelest E."/>
            <person name="Silva-Franco F."/>
            <person name="Soanes D."/>
            <person name="Syed K."/>
            <person name="Tagua V.G."/>
            <person name="Talbot N.J."/>
            <person name="Thon M."/>
            <person name="De vries R.P."/>
            <person name="Wiebenga A."/>
            <person name="Yadav J.S."/>
            <person name="Braun E.L."/>
            <person name="Baker S."/>
            <person name="Garre V."/>
            <person name="Horwitz B."/>
            <person name="Torres-Martinez S."/>
            <person name="Idnurm A."/>
            <person name="Herrera-Estrella A."/>
            <person name="Gabaldon T."/>
            <person name="Grigoriev I.V."/>
        </authorList>
    </citation>
    <scope>NUCLEOTIDE SEQUENCE [LARGE SCALE GENOMIC DNA]</scope>
    <source>
        <strain evidence="2">NRRL 1555(-)</strain>
    </source>
</reference>
<dbReference type="AlphaFoldDB" id="A0A162PTY2"/>
<dbReference type="RefSeq" id="XP_018293997.1">
    <property type="nucleotide sequence ID" value="XM_018440503.1"/>
</dbReference>
<dbReference type="VEuPathDB" id="FungiDB:PHYBLDRAFT_59484"/>
<dbReference type="InParanoid" id="A0A162PTY2"/>